<organism evidence="1 2">
    <name type="scientific">Corynebacterium choanae</name>
    <dbReference type="NCBI Taxonomy" id="1862358"/>
    <lineage>
        <taxon>Bacteria</taxon>
        <taxon>Bacillati</taxon>
        <taxon>Actinomycetota</taxon>
        <taxon>Actinomycetes</taxon>
        <taxon>Mycobacteriales</taxon>
        <taxon>Corynebacteriaceae</taxon>
        <taxon>Corynebacterium</taxon>
    </lineage>
</organism>
<sequence length="426" mass="47258">MSSARPVEPAASMITSVCVATTSRISLRGNNPVANQVYRRWQISPGQSIAPFIRSERRGIYVLEFSNGDRCVGQSVDVVTRFATHVHGSSHHEPWGDIVAFAFRPIPSGDLNEAERFEISRLRKAGYTLRNKAGNLGHGQPAPFDAVVSIEAQHHWATGAPNYELHSVERRVAAGQPLCADQATVSINPQDGNPVNTKLGDYFAKPSHRQGIWQGVYEAIFDDLGFLLHHVIPNAVDTELDYWTLSDMPSTARGRFATLNTGVLEIAFFPRQPFVPADPRLLEADATAPSFWVHVNFPEHSLLPVFAEKYDLDNVLLHDGEEMYFRCYYPTDPRVASPHWVVGRHSYRVATRDMLSLPVGSLEKFVTVQFPGLLPLLRQAAITMMRQGPSGIFRRFHSPALATQVFSSVAAAKPTAFGASRFSKHC</sequence>
<dbReference type="AlphaFoldDB" id="A0A3G6J8A5"/>
<dbReference type="RefSeq" id="WP_123929557.1">
    <property type="nucleotide sequence ID" value="NZ_CP033896.1"/>
</dbReference>
<name>A0A3G6J8A5_9CORY</name>
<dbReference type="EMBL" id="CP033896">
    <property type="protein sequence ID" value="AZA14341.1"/>
    <property type="molecule type" value="Genomic_DNA"/>
</dbReference>
<proteinExistence type="predicted"/>
<evidence type="ECO:0000313" key="1">
    <source>
        <dbReference type="EMBL" id="AZA14341.1"/>
    </source>
</evidence>
<gene>
    <name evidence="1" type="ORF">CCHOA_09790</name>
</gene>
<dbReference type="KEGG" id="ccho:CCHOA_09790"/>
<evidence type="ECO:0000313" key="2">
    <source>
        <dbReference type="Proteomes" id="UP000269019"/>
    </source>
</evidence>
<dbReference type="CDD" id="cd00719">
    <property type="entry name" value="GIY-YIG_SF"/>
    <property type="match status" value="1"/>
</dbReference>
<protein>
    <submittedName>
        <fullName evidence="1">Uncharacterized protein</fullName>
    </submittedName>
</protein>
<dbReference type="Proteomes" id="UP000269019">
    <property type="component" value="Chromosome"/>
</dbReference>
<dbReference type="OrthoDB" id="4865220at2"/>
<keyword evidence="2" id="KW-1185">Reference proteome</keyword>
<reference evidence="1 2" key="1">
    <citation type="submission" date="2018-11" db="EMBL/GenBank/DDBJ databases">
        <authorList>
            <person name="Kleinhagauer T."/>
            <person name="Glaeser S.P."/>
            <person name="Spergser J."/>
            <person name="Ruckert C."/>
            <person name="Kaempfer P."/>
            <person name="Busse H.-J."/>
        </authorList>
    </citation>
    <scope>NUCLEOTIDE SEQUENCE [LARGE SCALE GENOMIC DNA]</scope>
    <source>
        <strain evidence="1 2">200CH</strain>
    </source>
</reference>
<accession>A0A3G6J8A5</accession>